<feature type="non-terminal residue" evidence="2">
    <location>
        <position position="1"/>
    </location>
</feature>
<dbReference type="AlphaFoldDB" id="A0ABD0N2F0"/>
<dbReference type="Proteomes" id="UP001529510">
    <property type="component" value="Unassembled WGS sequence"/>
</dbReference>
<organism evidence="2 3">
    <name type="scientific">Cirrhinus mrigala</name>
    <name type="common">Mrigala</name>
    <dbReference type="NCBI Taxonomy" id="683832"/>
    <lineage>
        <taxon>Eukaryota</taxon>
        <taxon>Metazoa</taxon>
        <taxon>Chordata</taxon>
        <taxon>Craniata</taxon>
        <taxon>Vertebrata</taxon>
        <taxon>Euteleostomi</taxon>
        <taxon>Actinopterygii</taxon>
        <taxon>Neopterygii</taxon>
        <taxon>Teleostei</taxon>
        <taxon>Ostariophysi</taxon>
        <taxon>Cypriniformes</taxon>
        <taxon>Cyprinidae</taxon>
        <taxon>Labeoninae</taxon>
        <taxon>Labeonini</taxon>
        <taxon>Cirrhinus</taxon>
    </lineage>
</organism>
<proteinExistence type="predicted"/>
<keyword evidence="3" id="KW-1185">Reference proteome</keyword>
<protein>
    <submittedName>
        <fullName evidence="2">Uncharacterized protein</fullName>
    </submittedName>
</protein>
<gene>
    <name evidence="2" type="ORF">M9458_047599</name>
</gene>
<sequence length="64" mass="6761">SHFGAAKKRASAEGARGAPVNKRKSLLMKPRHYSPSPCPSEGDGEEDLASAQDKDAPRNTDTPA</sequence>
<dbReference type="EMBL" id="JAMKFB020000024">
    <property type="protein sequence ID" value="KAL0156353.1"/>
    <property type="molecule type" value="Genomic_DNA"/>
</dbReference>
<reference evidence="2 3" key="1">
    <citation type="submission" date="2024-05" db="EMBL/GenBank/DDBJ databases">
        <title>Genome sequencing and assembly of Indian major carp, Cirrhinus mrigala (Hamilton, 1822).</title>
        <authorList>
            <person name="Mohindra V."/>
            <person name="Chowdhury L.M."/>
            <person name="Lal K."/>
            <person name="Jena J.K."/>
        </authorList>
    </citation>
    <scope>NUCLEOTIDE SEQUENCE [LARGE SCALE GENOMIC DNA]</scope>
    <source>
        <strain evidence="2">CM1030</strain>
        <tissue evidence="2">Blood</tissue>
    </source>
</reference>
<evidence type="ECO:0000256" key="1">
    <source>
        <dbReference type="SAM" id="MobiDB-lite"/>
    </source>
</evidence>
<feature type="compositionally biased region" description="Basic residues" evidence="1">
    <location>
        <begin position="21"/>
        <end position="32"/>
    </location>
</feature>
<evidence type="ECO:0000313" key="2">
    <source>
        <dbReference type="EMBL" id="KAL0156353.1"/>
    </source>
</evidence>
<name>A0ABD0N2F0_CIRMR</name>
<feature type="region of interest" description="Disordered" evidence="1">
    <location>
        <begin position="1"/>
        <end position="64"/>
    </location>
</feature>
<accession>A0ABD0N2F0</accession>
<comment type="caution">
    <text evidence="2">The sequence shown here is derived from an EMBL/GenBank/DDBJ whole genome shotgun (WGS) entry which is preliminary data.</text>
</comment>
<feature type="non-terminal residue" evidence="2">
    <location>
        <position position="64"/>
    </location>
</feature>
<evidence type="ECO:0000313" key="3">
    <source>
        <dbReference type="Proteomes" id="UP001529510"/>
    </source>
</evidence>